<dbReference type="EMBL" id="NMUH01000548">
    <property type="protein sequence ID" value="MQL81130.1"/>
    <property type="molecule type" value="Genomic_DNA"/>
</dbReference>
<dbReference type="AlphaFoldDB" id="A0A843UGW4"/>
<dbReference type="Pfam" id="PF10536">
    <property type="entry name" value="PMD"/>
    <property type="match status" value="1"/>
</dbReference>
<evidence type="ECO:0000256" key="1">
    <source>
        <dbReference type="SAM" id="MobiDB-lite"/>
    </source>
</evidence>
<accession>A0A843UGW4</accession>
<feature type="region of interest" description="Disordered" evidence="1">
    <location>
        <begin position="1"/>
        <end position="37"/>
    </location>
</feature>
<dbReference type="PANTHER" id="PTHR46033">
    <property type="entry name" value="PROTEIN MAIN-LIKE 2"/>
    <property type="match status" value="1"/>
</dbReference>
<dbReference type="InterPro" id="IPR044824">
    <property type="entry name" value="MAIN-like"/>
</dbReference>
<feature type="domain" description="Aminotransferase-like plant mobile" evidence="2">
    <location>
        <begin position="417"/>
        <end position="627"/>
    </location>
</feature>
<feature type="compositionally biased region" description="Basic and acidic residues" evidence="1">
    <location>
        <begin position="7"/>
        <end position="27"/>
    </location>
</feature>
<dbReference type="GO" id="GO:0010073">
    <property type="term" value="P:meristem maintenance"/>
    <property type="evidence" value="ECO:0007669"/>
    <property type="project" value="InterPro"/>
</dbReference>
<organism evidence="3 4">
    <name type="scientific">Colocasia esculenta</name>
    <name type="common">Wild taro</name>
    <name type="synonym">Arum esculentum</name>
    <dbReference type="NCBI Taxonomy" id="4460"/>
    <lineage>
        <taxon>Eukaryota</taxon>
        <taxon>Viridiplantae</taxon>
        <taxon>Streptophyta</taxon>
        <taxon>Embryophyta</taxon>
        <taxon>Tracheophyta</taxon>
        <taxon>Spermatophyta</taxon>
        <taxon>Magnoliopsida</taxon>
        <taxon>Liliopsida</taxon>
        <taxon>Araceae</taxon>
        <taxon>Aroideae</taxon>
        <taxon>Colocasieae</taxon>
        <taxon>Colocasia</taxon>
    </lineage>
</organism>
<gene>
    <name evidence="3" type="ORF">Taro_013580</name>
</gene>
<evidence type="ECO:0000259" key="2">
    <source>
        <dbReference type="Pfam" id="PF10536"/>
    </source>
</evidence>
<comment type="caution">
    <text evidence="3">The sequence shown here is derived from an EMBL/GenBank/DDBJ whole genome shotgun (WGS) entry which is preliminary data.</text>
</comment>
<dbReference type="InterPro" id="IPR019557">
    <property type="entry name" value="AminoTfrase-like_pln_mobile"/>
</dbReference>
<evidence type="ECO:0000313" key="3">
    <source>
        <dbReference type="EMBL" id="MQL81130.1"/>
    </source>
</evidence>
<evidence type="ECO:0000313" key="4">
    <source>
        <dbReference type="Proteomes" id="UP000652761"/>
    </source>
</evidence>
<keyword evidence="4" id="KW-1185">Reference proteome</keyword>
<reference evidence="3" key="1">
    <citation type="submission" date="2017-07" db="EMBL/GenBank/DDBJ databases">
        <title>Taro Niue Genome Assembly and Annotation.</title>
        <authorList>
            <person name="Atibalentja N."/>
            <person name="Keating K."/>
            <person name="Fields C.J."/>
        </authorList>
    </citation>
    <scope>NUCLEOTIDE SEQUENCE</scope>
    <source>
        <strain evidence="3">Niue_2</strain>
        <tissue evidence="3">Leaf</tissue>
    </source>
</reference>
<protein>
    <recommendedName>
        <fullName evidence="2">Aminotransferase-like plant mobile domain-containing protein</fullName>
    </recommendedName>
</protein>
<name>A0A843UGW4_COLES</name>
<dbReference type="PANTHER" id="PTHR46033:SF1">
    <property type="entry name" value="PROTEIN MAIN-LIKE 2"/>
    <property type="match status" value="1"/>
</dbReference>
<dbReference type="OrthoDB" id="694455at2759"/>
<proteinExistence type="predicted"/>
<dbReference type="Proteomes" id="UP000652761">
    <property type="component" value="Unassembled WGS sequence"/>
</dbReference>
<sequence length="754" mass="85944">MPRSTKHRGESSRASRRSEDDVQRTEDPMPYFTLSPLREEDLERLDRGVERCALGPLEESSPLEGAVDMRRVDRTERGYRYERGGDYPGHFPLDEHSFPFIQGFVPANWEGPDGLLMSERVQLERAILAGRDSMMGTCGFHYPSFPIDYTAQAHFPEAGQLGLFSLEPVDRVKELMLAQGLWEVHGLPKTGPTFTERILLPSGSAFVSEGYDRSCFLDRILSKEAAGWYDWWSVISSHRFSFGATKWLMGILYHYHKLLDQALVERFNRRFNTFGVADGETCLDLWALHRVSGLPISGQFYEEVCLNDLLRDQSTGSGSYVLSHSFRYLMKVWRDLARCGKGECPSASKGMVRVSCDTWLRFFYNGPFCFHKEFASDSYNPADYLQLSVSLEDNVKYLYAPRGSGWNPRQLPDRTYLAAYLAYWLSTFVLPFGEEGNIRPEVIYPACSLAGDVQLALAPVTLANIFHGLGDLTASPSPRDRSIVLPTHYLSVWAGLLLPELCHNISLENPSMPLLFMFRNRPEQVHQQQLSEARRRLSFVPSAGQSGLDLACYSRDSRPYAEESRGGRIYHLPHSSAPSASFRKEWLCCIRPSVLLFRKGGSLFMEPYFPHRFARNFGYDQAVSLNADFALPDRTRDPSQEFFIPEQRRDGRVDILYARWWTRHNKAFRERADVVKAAEGAYLSRAGASISSIASKFLRREFPELVGKVSTVGRRRLLIIRRLGWRVLDPCLHRSESIVSSKKHIHTSTRTNGI</sequence>